<protein>
    <recommendedName>
        <fullName evidence="2">Apple domain-containing protein</fullName>
    </recommendedName>
</protein>
<keyword evidence="1" id="KW-0472">Membrane</keyword>
<dbReference type="CDD" id="cd01098">
    <property type="entry name" value="PAN_AP_plant"/>
    <property type="match status" value="1"/>
</dbReference>
<organism evidence="3 4">
    <name type="scientific">Ziziphus jujuba var. spinosa</name>
    <dbReference type="NCBI Taxonomy" id="714518"/>
    <lineage>
        <taxon>Eukaryota</taxon>
        <taxon>Viridiplantae</taxon>
        <taxon>Streptophyta</taxon>
        <taxon>Embryophyta</taxon>
        <taxon>Tracheophyta</taxon>
        <taxon>Spermatophyta</taxon>
        <taxon>Magnoliopsida</taxon>
        <taxon>eudicotyledons</taxon>
        <taxon>Gunneridae</taxon>
        <taxon>Pentapetalae</taxon>
        <taxon>rosids</taxon>
        <taxon>fabids</taxon>
        <taxon>Rosales</taxon>
        <taxon>Rhamnaceae</taxon>
        <taxon>Paliureae</taxon>
        <taxon>Ziziphus</taxon>
    </lineage>
</organism>
<evidence type="ECO:0000256" key="1">
    <source>
        <dbReference type="SAM" id="Phobius"/>
    </source>
</evidence>
<feature type="transmembrane region" description="Helical" evidence="1">
    <location>
        <begin position="101"/>
        <end position="123"/>
    </location>
</feature>
<evidence type="ECO:0000313" key="4">
    <source>
        <dbReference type="Proteomes" id="UP000813462"/>
    </source>
</evidence>
<gene>
    <name evidence="3" type="ORF">FEM48_Zijuj01G0215900</name>
</gene>
<dbReference type="InterPro" id="IPR003609">
    <property type="entry name" value="Pan_app"/>
</dbReference>
<dbReference type="PANTHER" id="PTHR32444:SF234">
    <property type="entry name" value="RECEPTOR-LIKE SERINE_THREONINE-PROTEIN KINASE"/>
    <property type="match status" value="1"/>
</dbReference>
<sequence length="139" mass="15370">MVFVVLVETISLENPMFDCLKGATYSWVNIKPNLKECKAKCLSNCSCTAYMTTDIKGEGSGCAMRFGYLIDIRKLQDGGQDLYVRIHAPDLAANGELKVKIAVAVMVAIFVVCGMFLLTHYICKIRAKEGFRSTFNIVA</sequence>
<dbReference type="Pfam" id="PF08276">
    <property type="entry name" value="PAN_2"/>
    <property type="match status" value="1"/>
</dbReference>
<dbReference type="AlphaFoldDB" id="A0A978W3P5"/>
<keyword evidence="1" id="KW-1133">Transmembrane helix</keyword>
<accession>A0A978W3P5</accession>
<evidence type="ECO:0000259" key="2">
    <source>
        <dbReference type="PROSITE" id="PS50948"/>
    </source>
</evidence>
<feature type="domain" description="Apple" evidence="2">
    <location>
        <begin position="19"/>
        <end position="87"/>
    </location>
</feature>
<evidence type="ECO:0000313" key="3">
    <source>
        <dbReference type="EMBL" id="KAH7546579.1"/>
    </source>
</evidence>
<comment type="caution">
    <text evidence="3">The sequence shown here is derived from an EMBL/GenBank/DDBJ whole genome shotgun (WGS) entry which is preliminary data.</text>
</comment>
<dbReference type="PANTHER" id="PTHR32444">
    <property type="entry name" value="BULB-TYPE LECTIN DOMAIN-CONTAINING PROTEIN"/>
    <property type="match status" value="1"/>
</dbReference>
<keyword evidence="1" id="KW-0812">Transmembrane</keyword>
<dbReference type="PROSITE" id="PS50948">
    <property type="entry name" value="PAN"/>
    <property type="match status" value="1"/>
</dbReference>
<proteinExistence type="predicted"/>
<dbReference type="Proteomes" id="UP000813462">
    <property type="component" value="Unassembled WGS sequence"/>
</dbReference>
<dbReference type="SMART" id="SM00473">
    <property type="entry name" value="PAN_AP"/>
    <property type="match status" value="1"/>
</dbReference>
<reference evidence="3" key="1">
    <citation type="journal article" date="2021" name="Front. Plant Sci.">
        <title>Chromosome-Scale Genome Assembly for Chinese Sour Jujube and Insights Into Its Genome Evolution and Domestication Signature.</title>
        <authorList>
            <person name="Shen L.-Y."/>
            <person name="Luo H."/>
            <person name="Wang X.-L."/>
            <person name="Wang X.-M."/>
            <person name="Qiu X.-J."/>
            <person name="Liu H."/>
            <person name="Zhou S.-S."/>
            <person name="Jia K.-H."/>
            <person name="Nie S."/>
            <person name="Bao Y.-T."/>
            <person name="Zhang R.-G."/>
            <person name="Yun Q.-Z."/>
            <person name="Chai Y.-H."/>
            <person name="Lu J.-Y."/>
            <person name="Li Y."/>
            <person name="Zhao S.-W."/>
            <person name="Mao J.-F."/>
            <person name="Jia S.-G."/>
            <person name="Mao Y.-M."/>
        </authorList>
    </citation>
    <scope>NUCLEOTIDE SEQUENCE</scope>
    <source>
        <strain evidence="3">AT0</strain>
        <tissue evidence="3">Leaf</tissue>
    </source>
</reference>
<name>A0A978W3P5_ZIZJJ</name>
<dbReference type="EMBL" id="JAEACU010000001">
    <property type="protein sequence ID" value="KAH7546579.1"/>
    <property type="molecule type" value="Genomic_DNA"/>
</dbReference>